<accession>A0A1H7ZQN2</accession>
<evidence type="ECO:0000313" key="1">
    <source>
        <dbReference type="EMBL" id="SEM60710.1"/>
    </source>
</evidence>
<dbReference type="OrthoDB" id="4205621at2"/>
<organism evidence="1 2">
    <name type="scientific">Chitinophaga rupis</name>
    <dbReference type="NCBI Taxonomy" id="573321"/>
    <lineage>
        <taxon>Bacteria</taxon>
        <taxon>Pseudomonadati</taxon>
        <taxon>Bacteroidota</taxon>
        <taxon>Chitinophagia</taxon>
        <taxon>Chitinophagales</taxon>
        <taxon>Chitinophagaceae</taxon>
        <taxon>Chitinophaga</taxon>
    </lineage>
</organism>
<dbReference type="SUPFAM" id="SSF51182">
    <property type="entry name" value="RmlC-like cupins"/>
    <property type="match status" value="1"/>
</dbReference>
<sequence length="120" mass="13476">MKAYRLFTTADGHSAFEEGKITTLQHIAADYFFIQEDDASRLAFDWHPAPRRQVVITLRGTLEFTVTDGSTFLLQPGDILVAADISGSGHKWRRLSEESWVRAYVVLEDGKDDGFVVNGK</sequence>
<dbReference type="STRING" id="573321.SAMN04488505_105169"/>
<dbReference type="AlphaFoldDB" id="A0A1H7ZQN2"/>
<dbReference type="EMBL" id="FOBB01000005">
    <property type="protein sequence ID" value="SEM60710.1"/>
    <property type="molecule type" value="Genomic_DNA"/>
</dbReference>
<dbReference type="InterPro" id="IPR011051">
    <property type="entry name" value="RmlC_Cupin_sf"/>
</dbReference>
<dbReference type="InterPro" id="IPR014710">
    <property type="entry name" value="RmlC-like_jellyroll"/>
</dbReference>
<gene>
    <name evidence="1" type="ORF">SAMN04488505_105169</name>
</gene>
<dbReference type="Gene3D" id="2.60.120.10">
    <property type="entry name" value="Jelly Rolls"/>
    <property type="match status" value="1"/>
</dbReference>
<proteinExistence type="predicted"/>
<name>A0A1H7ZQN2_9BACT</name>
<evidence type="ECO:0000313" key="2">
    <source>
        <dbReference type="Proteomes" id="UP000198984"/>
    </source>
</evidence>
<dbReference type="Proteomes" id="UP000198984">
    <property type="component" value="Unassembled WGS sequence"/>
</dbReference>
<dbReference type="RefSeq" id="WP_089916350.1">
    <property type="nucleotide sequence ID" value="NZ_FOBB01000005.1"/>
</dbReference>
<keyword evidence="2" id="KW-1185">Reference proteome</keyword>
<evidence type="ECO:0008006" key="3">
    <source>
        <dbReference type="Google" id="ProtNLM"/>
    </source>
</evidence>
<reference evidence="1 2" key="1">
    <citation type="submission" date="2016-10" db="EMBL/GenBank/DDBJ databases">
        <authorList>
            <person name="de Groot N.N."/>
        </authorList>
    </citation>
    <scope>NUCLEOTIDE SEQUENCE [LARGE SCALE GENOMIC DNA]</scope>
    <source>
        <strain evidence="1 2">DSM 21039</strain>
    </source>
</reference>
<protein>
    <recommendedName>
        <fullName evidence="3">Cupin domain-containing protein</fullName>
    </recommendedName>
</protein>